<dbReference type="SUPFAM" id="SSF49899">
    <property type="entry name" value="Concanavalin A-like lectins/glucanases"/>
    <property type="match status" value="1"/>
</dbReference>
<evidence type="ECO:0000256" key="4">
    <source>
        <dbReference type="SAM" id="MobiDB-lite"/>
    </source>
</evidence>
<dbReference type="PROSITE" id="PS51762">
    <property type="entry name" value="GH16_2"/>
    <property type="match status" value="1"/>
</dbReference>
<dbReference type="InterPro" id="IPR013320">
    <property type="entry name" value="ConA-like_dom_sf"/>
</dbReference>
<dbReference type="OrthoDB" id="4781at2759"/>
<gene>
    <name evidence="7" type="ORF">BDK51DRAFT_30123</name>
</gene>
<organism evidence="7 8">
    <name type="scientific">Blyttiomyces helicus</name>
    <dbReference type="NCBI Taxonomy" id="388810"/>
    <lineage>
        <taxon>Eukaryota</taxon>
        <taxon>Fungi</taxon>
        <taxon>Fungi incertae sedis</taxon>
        <taxon>Chytridiomycota</taxon>
        <taxon>Chytridiomycota incertae sedis</taxon>
        <taxon>Chytridiomycetes</taxon>
        <taxon>Chytridiomycetes incertae sedis</taxon>
        <taxon>Blyttiomyces</taxon>
    </lineage>
</organism>
<dbReference type="GO" id="GO:0005975">
    <property type="term" value="P:carbohydrate metabolic process"/>
    <property type="evidence" value="ECO:0007669"/>
    <property type="project" value="InterPro"/>
</dbReference>
<keyword evidence="3" id="KW-0326">Glycosidase</keyword>
<evidence type="ECO:0000256" key="1">
    <source>
        <dbReference type="ARBA" id="ARBA00022729"/>
    </source>
</evidence>
<dbReference type="InterPro" id="IPR050546">
    <property type="entry name" value="Glycosyl_Hydrlase_16"/>
</dbReference>
<dbReference type="PANTHER" id="PTHR10963:SF22">
    <property type="entry name" value="GLYCOSIDASE CRH2-RELATED"/>
    <property type="match status" value="1"/>
</dbReference>
<reference evidence="8" key="1">
    <citation type="journal article" date="2018" name="Nat. Microbiol.">
        <title>Leveraging single-cell genomics to expand the fungal tree of life.</title>
        <authorList>
            <person name="Ahrendt S.R."/>
            <person name="Quandt C.A."/>
            <person name="Ciobanu D."/>
            <person name="Clum A."/>
            <person name="Salamov A."/>
            <person name="Andreopoulos B."/>
            <person name="Cheng J.F."/>
            <person name="Woyke T."/>
            <person name="Pelin A."/>
            <person name="Henrissat B."/>
            <person name="Reynolds N.K."/>
            <person name="Benny G.L."/>
            <person name="Smith M.E."/>
            <person name="James T.Y."/>
            <person name="Grigoriev I.V."/>
        </authorList>
    </citation>
    <scope>NUCLEOTIDE SEQUENCE [LARGE SCALE GENOMIC DNA]</scope>
</reference>
<dbReference type="PANTHER" id="PTHR10963">
    <property type="entry name" value="GLYCOSYL HYDROLASE-RELATED"/>
    <property type="match status" value="1"/>
</dbReference>
<dbReference type="Pfam" id="PF00722">
    <property type="entry name" value="Glyco_hydro_16"/>
    <property type="match status" value="1"/>
</dbReference>
<keyword evidence="8" id="KW-1185">Reference proteome</keyword>
<dbReference type="Gene3D" id="2.60.120.200">
    <property type="match status" value="1"/>
</dbReference>
<name>A0A4P9WB90_9FUNG</name>
<dbReference type="InterPro" id="IPR000757">
    <property type="entry name" value="Beta-glucanase-like"/>
</dbReference>
<feature type="domain" description="GH16" evidence="6">
    <location>
        <begin position="44"/>
        <end position="272"/>
    </location>
</feature>
<accession>A0A4P9WB90</accession>
<evidence type="ECO:0000256" key="2">
    <source>
        <dbReference type="ARBA" id="ARBA00022801"/>
    </source>
</evidence>
<evidence type="ECO:0000256" key="5">
    <source>
        <dbReference type="SAM" id="SignalP"/>
    </source>
</evidence>
<dbReference type="AlphaFoldDB" id="A0A4P9WB90"/>
<protein>
    <submittedName>
        <fullName evidence="7">Glycosyl hydrolases family 16-domain-containing protein</fullName>
    </submittedName>
</protein>
<evidence type="ECO:0000313" key="7">
    <source>
        <dbReference type="EMBL" id="RKO89512.1"/>
    </source>
</evidence>
<sequence>MHSLLLLTLAALPALAQSTRPDAHQLGSCKTGMYSFSEARTYRPPYAVEEPPAAVDPNMYDFVVLEGNNQTLKMDATGATALMVKPTNTSTPGAIVKGSTSRFIQYGKIQMKMQAVGVPGIVTTFILMSNVKGAQPFLGDEIDWEIVGNTTSSAQSNVPTWHGHEKDIVFGAPPHVLTPAATPQYPNGQPSTTYHIYELDWKHNEITWSLDGQVVRTFTKGSGDAAAAGTTGGPAVQLGAGQSPYWAGVNTWSVPSVSAKFEWVNITYPAPPPQTKINPDRPLPQPLSGYDDNDLPVPQWPANQNFL</sequence>
<feature type="region of interest" description="Disordered" evidence="4">
    <location>
        <begin position="269"/>
        <end position="307"/>
    </location>
</feature>
<keyword evidence="1 5" id="KW-0732">Signal</keyword>
<dbReference type="EMBL" id="KZ996047">
    <property type="protein sequence ID" value="RKO89512.1"/>
    <property type="molecule type" value="Genomic_DNA"/>
</dbReference>
<evidence type="ECO:0000313" key="8">
    <source>
        <dbReference type="Proteomes" id="UP000269721"/>
    </source>
</evidence>
<feature type="signal peptide" evidence="5">
    <location>
        <begin position="1"/>
        <end position="18"/>
    </location>
</feature>
<feature type="chain" id="PRO_5020258144" evidence="5">
    <location>
        <begin position="19"/>
        <end position="307"/>
    </location>
</feature>
<evidence type="ECO:0000259" key="6">
    <source>
        <dbReference type="PROSITE" id="PS51762"/>
    </source>
</evidence>
<evidence type="ECO:0000256" key="3">
    <source>
        <dbReference type="ARBA" id="ARBA00023295"/>
    </source>
</evidence>
<dbReference type="GO" id="GO:0004553">
    <property type="term" value="F:hydrolase activity, hydrolyzing O-glycosyl compounds"/>
    <property type="evidence" value="ECO:0007669"/>
    <property type="project" value="InterPro"/>
</dbReference>
<proteinExistence type="predicted"/>
<dbReference type="Proteomes" id="UP000269721">
    <property type="component" value="Unassembled WGS sequence"/>
</dbReference>
<keyword evidence="2 7" id="KW-0378">Hydrolase</keyword>
<feature type="non-terminal residue" evidence="7">
    <location>
        <position position="307"/>
    </location>
</feature>